<organism evidence="1 2">
    <name type="scientific">Vespula squamosa</name>
    <name type="common">Southern yellow jacket</name>
    <name type="synonym">Wasp</name>
    <dbReference type="NCBI Taxonomy" id="30214"/>
    <lineage>
        <taxon>Eukaryota</taxon>
        <taxon>Metazoa</taxon>
        <taxon>Ecdysozoa</taxon>
        <taxon>Arthropoda</taxon>
        <taxon>Hexapoda</taxon>
        <taxon>Insecta</taxon>
        <taxon>Pterygota</taxon>
        <taxon>Neoptera</taxon>
        <taxon>Endopterygota</taxon>
        <taxon>Hymenoptera</taxon>
        <taxon>Apocrita</taxon>
        <taxon>Aculeata</taxon>
        <taxon>Vespoidea</taxon>
        <taxon>Vespidae</taxon>
        <taxon>Vespinae</taxon>
        <taxon>Vespula</taxon>
    </lineage>
</organism>
<evidence type="ECO:0000313" key="2">
    <source>
        <dbReference type="Proteomes" id="UP001607302"/>
    </source>
</evidence>
<gene>
    <name evidence="1" type="ORF">V1478_006147</name>
</gene>
<accession>A0ABD2B730</accession>
<sequence>MDIGLVKARPHSIRSRNSLREEEKVPRRRSYYFSWQQPLLLHFVASSINLVVFGVTVCDNKKVDTIGVTLKILRLYEEGETIPIRRVSKDNKIVDNILRSFRVFRCYTK</sequence>
<evidence type="ECO:0000313" key="1">
    <source>
        <dbReference type="EMBL" id="KAL2728515.1"/>
    </source>
</evidence>
<protein>
    <submittedName>
        <fullName evidence="1">Uncharacterized protein</fullName>
    </submittedName>
</protein>
<dbReference type="AlphaFoldDB" id="A0ABD2B730"/>
<name>A0ABD2B730_VESSQ</name>
<dbReference type="EMBL" id="JAUDFV010000132">
    <property type="protein sequence ID" value="KAL2728515.1"/>
    <property type="molecule type" value="Genomic_DNA"/>
</dbReference>
<comment type="caution">
    <text evidence="1">The sequence shown here is derived from an EMBL/GenBank/DDBJ whole genome shotgun (WGS) entry which is preliminary data.</text>
</comment>
<dbReference type="Proteomes" id="UP001607302">
    <property type="component" value="Unassembled WGS sequence"/>
</dbReference>
<keyword evidence="2" id="KW-1185">Reference proteome</keyword>
<proteinExistence type="predicted"/>
<reference evidence="1 2" key="1">
    <citation type="journal article" date="2024" name="Ann. Entomol. Soc. Am.">
        <title>Genomic analyses of the southern and eastern yellowjacket wasps (Hymenoptera: Vespidae) reveal evolutionary signatures of social life.</title>
        <authorList>
            <person name="Catto M.A."/>
            <person name="Caine P.B."/>
            <person name="Orr S.E."/>
            <person name="Hunt B.G."/>
            <person name="Goodisman M.A.D."/>
        </authorList>
    </citation>
    <scope>NUCLEOTIDE SEQUENCE [LARGE SCALE GENOMIC DNA]</scope>
    <source>
        <strain evidence="1">233</strain>
        <tissue evidence="1">Head and thorax</tissue>
    </source>
</reference>